<name>A0A3S4ZD97_9PLAT</name>
<feature type="compositionally biased region" description="Basic and acidic residues" evidence="1">
    <location>
        <begin position="119"/>
        <end position="136"/>
    </location>
</feature>
<dbReference type="PANTHER" id="PTHR46532">
    <property type="entry name" value="MALE FERTILITY FACTOR KL5"/>
    <property type="match status" value="1"/>
</dbReference>
<sequence>MKRRLETLVYEHVSRALFKADRLTFALHLVRCLRPETIEDREWAFFVGILANDFPQSQNEVPSWIEPDRSKAYCLLQSNLPKLLSRLSLDDGTGASVWRQWLASADLQLAPPQSVAVETDSRQRLAERGKTREWANDKSPPGSAFQQLLIVQALRPDRLYMAMMNFACQNLGKRYEC</sequence>
<keyword evidence="3" id="KW-1185">Reference proteome</keyword>
<proteinExistence type="predicted"/>
<accession>A0A3S4ZD97</accession>
<dbReference type="AlphaFoldDB" id="A0A3S4ZD97"/>
<dbReference type="Proteomes" id="UP000784294">
    <property type="component" value="Unassembled WGS sequence"/>
</dbReference>
<dbReference type="OrthoDB" id="10252139at2759"/>
<dbReference type="GO" id="GO:0005858">
    <property type="term" value="C:axonemal dynein complex"/>
    <property type="evidence" value="ECO:0007669"/>
    <property type="project" value="TreeGrafter"/>
</dbReference>
<reference evidence="2" key="1">
    <citation type="submission" date="2018-11" db="EMBL/GenBank/DDBJ databases">
        <authorList>
            <consortium name="Pathogen Informatics"/>
        </authorList>
    </citation>
    <scope>NUCLEOTIDE SEQUENCE</scope>
</reference>
<dbReference type="GO" id="GO:0045505">
    <property type="term" value="F:dynein intermediate chain binding"/>
    <property type="evidence" value="ECO:0007669"/>
    <property type="project" value="InterPro"/>
</dbReference>
<dbReference type="GO" id="GO:0051959">
    <property type="term" value="F:dynein light intermediate chain binding"/>
    <property type="evidence" value="ECO:0007669"/>
    <property type="project" value="InterPro"/>
</dbReference>
<evidence type="ECO:0000313" key="3">
    <source>
        <dbReference type="Proteomes" id="UP000784294"/>
    </source>
</evidence>
<dbReference type="InterPro" id="IPR026983">
    <property type="entry name" value="DHC"/>
</dbReference>
<dbReference type="EMBL" id="CAAALY010004179">
    <property type="protein sequence ID" value="VEL08517.1"/>
    <property type="molecule type" value="Genomic_DNA"/>
</dbReference>
<evidence type="ECO:0000313" key="2">
    <source>
        <dbReference type="EMBL" id="VEL08517.1"/>
    </source>
</evidence>
<gene>
    <name evidence="2" type="ORF">PXEA_LOCUS1957</name>
</gene>
<feature type="region of interest" description="Disordered" evidence="1">
    <location>
        <begin position="119"/>
        <end position="140"/>
    </location>
</feature>
<dbReference type="PANTHER" id="PTHR46532:SF15">
    <property type="entry name" value="CYTOPLASMIC DYNEIN 2 HEAVY CHAIN 1"/>
    <property type="match status" value="1"/>
</dbReference>
<comment type="caution">
    <text evidence="2">The sequence shown here is derived from an EMBL/GenBank/DDBJ whole genome shotgun (WGS) entry which is preliminary data.</text>
</comment>
<organism evidence="2 3">
    <name type="scientific">Protopolystoma xenopodis</name>
    <dbReference type="NCBI Taxonomy" id="117903"/>
    <lineage>
        <taxon>Eukaryota</taxon>
        <taxon>Metazoa</taxon>
        <taxon>Spiralia</taxon>
        <taxon>Lophotrochozoa</taxon>
        <taxon>Platyhelminthes</taxon>
        <taxon>Monogenea</taxon>
        <taxon>Polyopisthocotylea</taxon>
        <taxon>Polystomatidea</taxon>
        <taxon>Polystomatidae</taxon>
        <taxon>Protopolystoma</taxon>
    </lineage>
</organism>
<dbReference type="GO" id="GO:0007018">
    <property type="term" value="P:microtubule-based movement"/>
    <property type="evidence" value="ECO:0007669"/>
    <property type="project" value="InterPro"/>
</dbReference>
<evidence type="ECO:0000256" key="1">
    <source>
        <dbReference type="SAM" id="MobiDB-lite"/>
    </source>
</evidence>
<protein>
    <submittedName>
        <fullName evidence="2">Uncharacterized protein</fullName>
    </submittedName>
</protein>